<gene>
    <name evidence="5" type="ORF">BBD41_03185</name>
</gene>
<dbReference type="Pfam" id="PF04586">
    <property type="entry name" value="Peptidase_S78"/>
    <property type="match status" value="1"/>
</dbReference>
<dbReference type="NCBIfam" id="TIGR01543">
    <property type="entry name" value="proheadase_HK97"/>
    <property type="match status" value="1"/>
</dbReference>
<organism evidence="5">
    <name type="scientific">Paenibacillus ihbetae</name>
    <dbReference type="NCBI Taxonomy" id="1870820"/>
    <lineage>
        <taxon>Bacteria</taxon>
        <taxon>Bacillati</taxon>
        <taxon>Bacillota</taxon>
        <taxon>Bacilli</taxon>
        <taxon>Bacillales</taxon>
        <taxon>Paenibacillaceae</taxon>
        <taxon>Paenibacillus</taxon>
    </lineage>
</organism>
<evidence type="ECO:0000256" key="1">
    <source>
        <dbReference type="ARBA" id="ARBA00022612"/>
    </source>
</evidence>
<sequence>MELDKEKTLTNQKEIRALPVTLEVRASEGEEGQRTITGAIKYNTESAEMRDYWGDTFVETIDKEAFKDSLASRNVIGLWSHDTSQVLGNTKSGTLRLTNMENELRFELDIPNTTVGNDAWELIQRGDVDGVSFGMKVTKEQWSSEKRDDGRLYRRNILNADLYEISPVAFPAYPANEVAARSLEEFKASEKRAAEKYETEKMLLELDLYG</sequence>
<dbReference type="GO" id="GO:0006508">
    <property type="term" value="P:proteolysis"/>
    <property type="evidence" value="ECO:0007669"/>
    <property type="project" value="UniProtKB-KW"/>
</dbReference>
<keyword evidence="2" id="KW-0645">Protease</keyword>
<keyword evidence="3" id="KW-0378">Hydrolase</keyword>
<proteinExistence type="predicted"/>
<evidence type="ECO:0000256" key="3">
    <source>
        <dbReference type="ARBA" id="ARBA00022801"/>
    </source>
</evidence>
<feature type="domain" description="Prohead serine protease" evidence="4">
    <location>
        <begin position="21"/>
        <end position="187"/>
    </location>
</feature>
<protein>
    <submittedName>
        <fullName evidence="5">Peptidase U35</fullName>
    </submittedName>
</protein>
<dbReference type="GO" id="GO:0008233">
    <property type="term" value="F:peptidase activity"/>
    <property type="evidence" value="ECO:0007669"/>
    <property type="project" value="UniProtKB-KW"/>
</dbReference>
<evidence type="ECO:0000256" key="2">
    <source>
        <dbReference type="ARBA" id="ARBA00022670"/>
    </source>
</evidence>
<dbReference type="InterPro" id="IPR006433">
    <property type="entry name" value="Prohead_protease"/>
</dbReference>
<name>A0A1B2DVC8_9BACL</name>
<reference evidence="5" key="1">
    <citation type="submission" date="2016-08" db="EMBL/GenBank/DDBJ databases">
        <title>Complete Genome Seqeunce of Paenibacillus sp. nov. IHBB 9852 from high altitute lake of Indian trans-Himalayas.</title>
        <authorList>
            <person name="Kiran S."/>
            <person name="Swarnkar M.K."/>
            <person name="Rana A."/>
            <person name="Tewari R."/>
            <person name="Gulati A."/>
        </authorList>
    </citation>
    <scope>NUCLEOTIDE SEQUENCE [LARGE SCALE GENOMIC DNA]</scope>
    <source>
        <strain evidence="5">IHBB 9852</strain>
    </source>
</reference>
<dbReference type="InterPro" id="IPR054613">
    <property type="entry name" value="Peptidase_S78_dom"/>
</dbReference>
<dbReference type="RefSeq" id="WP_099476694.1">
    <property type="nucleotide sequence ID" value="NZ_CP016809.1"/>
</dbReference>
<dbReference type="KEGG" id="pib:BBD41_03185"/>
<evidence type="ECO:0000259" key="4">
    <source>
        <dbReference type="Pfam" id="PF04586"/>
    </source>
</evidence>
<keyword evidence="1" id="KW-1188">Viral release from host cell</keyword>
<dbReference type="AlphaFoldDB" id="A0A1B2DVC8"/>
<dbReference type="EMBL" id="CP016809">
    <property type="protein sequence ID" value="ANY71664.1"/>
    <property type="molecule type" value="Genomic_DNA"/>
</dbReference>
<evidence type="ECO:0000313" key="5">
    <source>
        <dbReference type="EMBL" id="ANY71664.1"/>
    </source>
</evidence>
<accession>A0A1B2DVC8</accession>